<feature type="domain" description="Phytocyanin" evidence="6">
    <location>
        <begin position="26"/>
        <end position="128"/>
    </location>
</feature>
<dbReference type="Gene3D" id="2.60.40.420">
    <property type="entry name" value="Cupredoxins - blue copper proteins"/>
    <property type="match status" value="1"/>
</dbReference>
<keyword evidence="4" id="KW-0325">Glycoprotein</keyword>
<dbReference type="InterPro" id="IPR028871">
    <property type="entry name" value="BlueCu_1_BS"/>
</dbReference>
<dbReference type="OMA" id="FFANWAK"/>
<keyword evidence="3" id="KW-1015">Disulfide bond</keyword>
<evidence type="ECO:0000313" key="8">
    <source>
        <dbReference type="Proteomes" id="UP000195402"/>
    </source>
</evidence>
<dbReference type="PROSITE" id="PS00196">
    <property type="entry name" value="COPPER_BLUE"/>
    <property type="match status" value="1"/>
</dbReference>
<evidence type="ECO:0000256" key="1">
    <source>
        <dbReference type="ARBA" id="ARBA00022723"/>
    </source>
</evidence>
<keyword evidence="2" id="KW-0186">Copper</keyword>
<organism evidence="7 8">
    <name type="scientific">Macleaya cordata</name>
    <name type="common">Five-seeded plume-poppy</name>
    <name type="synonym">Bocconia cordata</name>
    <dbReference type="NCBI Taxonomy" id="56857"/>
    <lineage>
        <taxon>Eukaryota</taxon>
        <taxon>Viridiplantae</taxon>
        <taxon>Streptophyta</taxon>
        <taxon>Embryophyta</taxon>
        <taxon>Tracheophyta</taxon>
        <taxon>Spermatophyta</taxon>
        <taxon>Magnoliopsida</taxon>
        <taxon>Ranunculales</taxon>
        <taxon>Papaveraceae</taxon>
        <taxon>Papaveroideae</taxon>
        <taxon>Macleaya</taxon>
    </lineage>
</organism>
<comment type="caution">
    <text evidence="7">The sequence shown here is derived from an EMBL/GenBank/DDBJ whole genome shotgun (WGS) entry which is preliminary data.</text>
</comment>
<feature type="signal peptide" evidence="5">
    <location>
        <begin position="1"/>
        <end position="17"/>
    </location>
</feature>
<dbReference type="InParanoid" id="A0A200Q7N1"/>
<dbReference type="CDD" id="cd13920">
    <property type="entry name" value="Stellacyanin"/>
    <property type="match status" value="1"/>
</dbReference>
<keyword evidence="8" id="KW-1185">Reference proteome</keyword>
<sequence length="173" mass="18640">MEKFLLFLVVVAAMGCAQMVPVSAGIDHIIGGSLGWTVPPNITYYQDWAKPRTFGLGDKLVFMFRTGVHNIIEVSKEDFDTCTDKKVVQMLYKGPTVMELNELGDHYFYCGVGTHCEAGQKISITVTKGPGSAGAQFEVTANSPAAAKSSADSARNFVLAGGFLSLLVSMLFM</sequence>
<evidence type="ECO:0000256" key="3">
    <source>
        <dbReference type="ARBA" id="ARBA00023157"/>
    </source>
</evidence>
<dbReference type="GO" id="GO:0005886">
    <property type="term" value="C:plasma membrane"/>
    <property type="evidence" value="ECO:0007669"/>
    <property type="project" value="TreeGrafter"/>
</dbReference>
<dbReference type="AlphaFoldDB" id="A0A200Q7N1"/>
<dbReference type="Proteomes" id="UP000195402">
    <property type="component" value="Unassembled WGS sequence"/>
</dbReference>
<keyword evidence="1" id="KW-0479">Metal-binding</keyword>
<evidence type="ECO:0000259" key="6">
    <source>
        <dbReference type="PROSITE" id="PS51485"/>
    </source>
</evidence>
<dbReference type="InterPro" id="IPR003245">
    <property type="entry name" value="Phytocyanin_dom"/>
</dbReference>
<keyword evidence="5" id="KW-0732">Signal</keyword>
<evidence type="ECO:0000256" key="4">
    <source>
        <dbReference type="ARBA" id="ARBA00023180"/>
    </source>
</evidence>
<feature type="chain" id="PRO_5012329263" evidence="5">
    <location>
        <begin position="18"/>
        <end position="173"/>
    </location>
</feature>
<dbReference type="PANTHER" id="PTHR33021">
    <property type="entry name" value="BLUE COPPER PROTEIN"/>
    <property type="match status" value="1"/>
</dbReference>
<dbReference type="Pfam" id="PF02298">
    <property type="entry name" value="Cu_bind_like"/>
    <property type="match status" value="1"/>
</dbReference>
<dbReference type="OrthoDB" id="1916408at2759"/>
<reference evidence="7 8" key="1">
    <citation type="journal article" date="2017" name="Mol. Plant">
        <title>The Genome of Medicinal Plant Macleaya cordata Provides New Insights into Benzylisoquinoline Alkaloids Metabolism.</title>
        <authorList>
            <person name="Liu X."/>
            <person name="Liu Y."/>
            <person name="Huang P."/>
            <person name="Ma Y."/>
            <person name="Qing Z."/>
            <person name="Tang Q."/>
            <person name="Cao H."/>
            <person name="Cheng P."/>
            <person name="Zheng Y."/>
            <person name="Yuan Z."/>
            <person name="Zhou Y."/>
            <person name="Liu J."/>
            <person name="Tang Z."/>
            <person name="Zhuo Y."/>
            <person name="Zhang Y."/>
            <person name="Yu L."/>
            <person name="Huang J."/>
            <person name="Yang P."/>
            <person name="Peng Q."/>
            <person name="Zhang J."/>
            <person name="Jiang W."/>
            <person name="Zhang Z."/>
            <person name="Lin K."/>
            <person name="Ro D.K."/>
            <person name="Chen X."/>
            <person name="Xiong X."/>
            <person name="Shang Y."/>
            <person name="Huang S."/>
            <person name="Zeng J."/>
        </authorList>
    </citation>
    <scope>NUCLEOTIDE SEQUENCE [LARGE SCALE GENOMIC DNA]</scope>
    <source>
        <strain evidence="8">cv. BLH2017</strain>
        <tissue evidence="7">Root</tissue>
    </source>
</reference>
<evidence type="ECO:0000256" key="5">
    <source>
        <dbReference type="SAM" id="SignalP"/>
    </source>
</evidence>
<dbReference type="GO" id="GO:0009055">
    <property type="term" value="F:electron transfer activity"/>
    <property type="evidence" value="ECO:0007669"/>
    <property type="project" value="InterPro"/>
</dbReference>
<name>A0A200Q7N1_MACCD</name>
<dbReference type="SUPFAM" id="SSF49503">
    <property type="entry name" value="Cupredoxins"/>
    <property type="match status" value="1"/>
</dbReference>
<dbReference type="InterPro" id="IPR039391">
    <property type="entry name" value="Phytocyanin-like"/>
</dbReference>
<dbReference type="GO" id="GO:0046872">
    <property type="term" value="F:metal ion binding"/>
    <property type="evidence" value="ECO:0007669"/>
    <property type="project" value="UniProtKB-KW"/>
</dbReference>
<gene>
    <name evidence="7" type="ORF">BVC80_8981g13</name>
</gene>
<dbReference type="InterPro" id="IPR008972">
    <property type="entry name" value="Cupredoxin"/>
</dbReference>
<proteinExistence type="predicted"/>
<dbReference type="FunFam" id="2.60.40.420:FF:000034">
    <property type="entry name" value="Cupredoxin superfamily protein"/>
    <property type="match status" value="1"/>
</dbReference>
<evidence type="ECO:0000256" key="2">
    <source>
        <dbReference type="ARBA" id="ARBA00023008"/>
    </source>
</evidence>
<dbReference type="PANTHER" id="PTHR33021:SF264">
    <property type="entry name" value="OS05G0570900 PROTEIN"/>
    <property type="match status" value="1"/>
</dbReference>
<accession>A0A200Q7N1</accession>
<dbReference type="PROSITE" id="PS51257">
    <property type="entry name" value="PROKAR_LIPOPROTEIN"/>
    <property type="match status" value="1"/>
</dbReference>
<dbReference type="EMBL" id="MVGT01002848">
    <property type="protein sequence ID" value="OVA06377.1"/>
    <property type="molecule type" value="Genomic_DNA"/>
</dbReference>
<dbReference type="PROSITE" id="PS51485">
    <property type="entry name" value="PHYTOCYANIN"/>
    <property type="match status" value="1"/>
</dbReference>
<evidence type="ECO:0000313" key="7">
    <source>
        <dbReference type="EMBL" id="OVA06377.1"/>
    </source>
</evidence>
<protein>
    <submittedName>
        <fullName evidence="7">Plastocyanin-like</fullName>
    </submittedName>
</protein>